<name>A0A5J4KEP0_9CHLR</name>
<feature type="compositionally biased region" description="Polar residues" evidence="5">
    <location>
        <begin position="1"/>
        <end position="24"/>
    </location>
</feature>
<keyword evidence="3 6" id="KW-1133">Transmembrane helix</keyword>
<dbReference type="Pfam" id="PF09685">
    <property type="entry name" value="MamF_MmsF"/>
    <property type="match status" value="1"/>
</dbReference>
<feature type="transmembrane region" description="Helical" evidence="6">
    <location>
        <begin position="136"/>
        <end position="161"/>
    </location>
</feature>
<evidence type="ECO:0000256" key="4">
    <source>
        <dbReference type="ARBA" id="ARBA00023136"/>
    </source>
</evidence>
<accession>A0A5J4KEP0</accession>
<keyword evidence="2 6" id="KW-0812">Transmembrane</keyword>
<evidence type="ECO:0000256" key="6">
    <source>
        <dbReference type="SAM" id="Phobius"/>
    </source>
</evidence>
<proteinExistence type="predicted"/>
<gene>
    <name evidence="7" type="ORF">KTAU_34970</name>
</gene>
<reference evidence="7 8" key="1">
    <citation type="journal article" date="2019" name="Int. J. Syst. Evol. Microbiol.">
        <title>Thermogemmatispora aurantia sp. nov. and Thermogemmatispora argillosa sp. nov., within the class Ktedonobacteria, and emended description of the genus Thermogemmatispora.</title>
        <authorList>
            <person name="Zheng Y."/>
            <person name="Wang C.M."/>
            <person name="Sakai Y."/>
            <person name="Abe K."/>
            <person name="Yokota A."/>
            <person name="Yabe S."/>
        </authorList>
    </citation>
    <scope>NUCLEOTIDE SEQUENCE [LARGE SCALE GENOMIC DNA]</scope>
    <source>
        <strain evidence="7 8">A1-2</strain>
    </source>
</reference>
<dbReference type="PANTHER" id="PTHR36460">
    <property type="entry name" value="UPF0132 DOMAIN PROTEIN (AFU_ORTHOLOGUE AFUA_3G10255)"/>
    <property type="match status" value="1"/>
</dbReference>
<dbReference type="InterPro" id="IPR019109">
    <property type="entry name" value="MamF_MmsF"/>
</dbReference>
<sequence length="188" mass="19865">MSWNPTPGQDPNQPASGQYEGYSSQPGGAYGPPPNNPSYGGSPSGAGYGQAQYGQQPYGMSGAAGTLGPTSMGMEANMAAGLSYLVGWITGLIFYLSEKQNRFVRFHAMQSIIWFAALTILIVALDVLGMIPFVGLLTFCLSGLVGLVGFVSWIVLLIMAFQGKYFKLPIIGDYAERYANTVPAGSGL</sequence>
<feature type="region of interest" description="Disordered" evidence="5">
    <location>
        <begin position="1"/>
        <end position="46"/>
    </location>
</feature>
<dbReference type="EMBL" id="BKZV01000005">
    <property type="protein sequence ID" value="GER84861.1"/>
    <property type="molecule type" value="Genomic_DNA"/>
</dbReference>
<evidence type="ECO:0000256" key="1">
    <source>
        <dbReference type="ARBA" id="ARBA00004141"/>
    </source>
</evidence>
<evidence type="ECO:0000313" key="8">
    <source>
        <dbReference type="Proteomes" id="UP000334820"/>
    </source>
</evidence>
<dbReference type="AlphaFoldDB" id="A0A5J4KEP0"/>
<evidence type="ECO:0000256" key="2">
    <source>
        <dbReference type="ARBA" id="ARBA00022692"/>
    </source>
</evidence>
<dbReference type="GO" id="GO:0016020">
    <property type="term" value="C:membrane"/>
    <property type="evidence" value="ECO:0007669"/>
    <property type="project" value="UniProtKB-SubCell"/>
</dbReference>
<keyword evidence="8" id="KW-1185">Reference proteome</keyword>
<comment type="subcellular location">
    <subcellularLocation>
        <location evidence="1">Membrane</location>
        <topology evidence="1">Multi-pass membrane protein</topology>
    </subcellularLocation>
</comment>
<comment type="caution">
    <text evidence="7">The sequence shown here is derived from an EMBL/GenBank/DDBJ whole genome shotgun (WGS) entry which is preliminary data.</text>
</comment>
<evidence type="ECO:0000313" key="7">
    <source>
        <dbReference type="EMBL" id="GER84861.1"/>
    </source>
</evidence>
<dbReference type="Proteomes" id="UP000334820">
    <property type="component" value="Unassembled WGS sequence"/>
</dbReference>
<evidence type="ECO:0008006" key="9">
    <source>
        <dbReference type="Google" id="ProtNLM"/>
    </source>
</evidence>
<organism evidence="7 8">
    <name type="scientific">Thermogemmatispora aurantia</name>
    <dbReference type="NCBI Taxonomy" id="2045279"/>
    <lineage>
        <taxon>Bacteria</taxon>
        <taxon>Bacillati</taxon>
        <taxon>Chloroflexota</taxon>
        <taxon>Ktedonobacteria</taxon>
        <taxon>Thermogemmatisporales</taxon>
        <taxon>Thermogemmatisporaceae</taxon>
        <taxon>Thermogemmatispora</taxon>
    </lineage>
</organism>
<feature type="transmembrane region" description="Helical" evidence="6">
    <location>
        <begin position="76"/>
        <end position="96"/>
    </location>
</feature>
<dbReference type="RefSeq" id="WP_228026502.1">
    <property type="nucleotide sequence ID" value="NZ_BKZV01000005.1"/>
</dbReference>
<evidence type="ECO:0000256" key="5">
    <source>
        <dbReference type="SAM" id="MobiDB-lite"/>
    </source>
</evidence>
<dbReference type="PANTHER" id="PTHR36460:SF1">
    <property type="entry name" value="UPF0132 DOMAIN PROTEIN (AFU_ORTHOLOGUE AFUA_3G10255)"/>
    <property type="match status" value="1"/>
</dbReference>
<evidence type="ECO:0000256" key="3">
    <source>
        <dbReference type="ARBA" id="ARBA00022989"/>
    </source>
</evidence>
<protein>
    <recommendedName>
        <fullName evidence="9">DUF4870 domain-containing protein</fullName>
    </recommendedName>
</protein>
<keyword evidence="4 6" id="KW-0472">Membrane</keyword>
<feature type="transmembrane region" description="Helical" evidence="6">
    <location>
        <begin position="108"/>
        <end position="130"/>
    </location>
</feature>